<dbReference type="PANTHER" id="PTHR33322:SF4">
    <property type="entry name" value="BAG DOMAIN CONTAINING PROTEIN, EXPRESSED"/>
    <property type="match status" value="1"/>
</dbReference>
<reference evidence="7" key="2">
    <citation type="submission" date="2025-08" db="UniProtKB">
        <authorList>
            <consortium name="RefSeq"/>
        </authorList>
    </citation>
    <scope>IDENTIFICATION</scope>
</reference>
<protein>
    <recommendedName>
        <fullName evidence="5">BAG domain-containing protein</fullName>
    </recommendedName>
</protein>
<keyword evidence="1" id="KW-0112">Calmodulin-binding</keyword>
<sequence>MFPQLPDPTFFFLEPWNWILKFPNYPYIFLFCLSVLSTHQLQNPPVLFPSQRVKQESIKKSPVYSIKIRIMDFPFAQNPFDASFRPRYERSFRGIPLQVLPEASQPQSLKPKMVSIPVHFVGSKQGRSDSAIKIQKVFRGFLVRKNVKKIMAIREQVNDIERSVSKTETVELIRNDPKQRLKVNENLMSLLFKLDSVKGVDSCVRDFRKSVIKKAIALQEMVDAIISGNQSVDSSNNAEVIDQNQGIIDSSDKSNQILEWEATEDAECVANLSESEGSFTVAVGGNEEKILESSGNESQSNWLGDEEGENRRGQSDNNGKEILERIMEENEKMMRMMETLSERNEMQTRMLSALTQRVEQLEKAFLCDKLRRKKWRSDEKSQDIRKCGGKR</sequence>
<proteinExistence type="predicted"/>
<name>A0A1U8JQR3_GOSHI</name>
<dbReference type="PaxDb" id="3635-A0A1U8JQR3"/>
<dbReference type="InterPro" id="IPR003103">
    <property type="entry name" value="BAG_domain"/>
</dbReference>
<gene>
    <name evidence="7" type="primary">LOC107909539</name>
</gene>
<evidence type="ECO:0000313" key="7">
    <source>
        <dbReference type="RefSeq" id="XP_016692601.2"/>
    </source>
</evidence>
<feature type="compositionally biased region" description="Basic and acidic residues" evidence="4">
    <location>
        <begin position="309"/>
        <end position="321"/>
    </location>
</feature>
<evidence type="ECO:0000256" key="3">
    <source>
        <dbReference type="SAM" id="Coils"/>
    </source>
</evidence>
<dbReference type="PROSITE" id="PS50096">
    <property type="entry name" value="IQ"/>
    <property type="match status" value="1"/>
</dbReference>
<organism evidence="6 7">
    <name type="scientific">Gossypium hirsutum</name>
    <name type="common">Upland cotton</name>
    <name type="synonym">Gossypium mexicanum</name>
    <dbReference type="NCBI Taxonomy" id="3635"/>
    <lineage>
        <taxon>Eukaryota</taxon>
        <taxon>Viridiplantae</taxon>
        <taxon>Streptophyta</taxon>
        <taxon>Embryophyta</taxon>
        <taxon>Tracheophyta</taxon>
        <taxon>Spermatophyta</taxon>
        <taxon>Magnoliopsida</taxon>
        <taxon>eudicotyledons</taxon>
        <taxon>Gunneridae</taxon>
        <taxon>Pentapetalae</taxon>
        <taxon>rosids</taxon>
        <taxon>malvids</taxon>
        <taxon>Malvales</taxon>
        <taxon>Malvaceae</taxon>
        <taxon>Malvoideae</taxon>
        <taxon>Gossypium</taxon>
    </lineage>
</organism>
<dbReference type="RefSeq" id="XP_016692601.2">
    <property type="nucleotide sequence ID" value="XM_016837112.2"/>
</dbReference>
<evidence type="ECO:0000256" key="1">
    <source>
        <dbReference type="ARBA" id="ARBA00022860"/>
    </source>
</evidence>
<feature type="domain" description="BAG" evidence="5">
    <location>
        <begin position="149"/>
        <end position="226"/>
    </location>
</feature>
<feature type="region of interest" description="Disordered" evidence="4">
    <location>
        <begin position="291"/>
        <end position="321"/>
    </location>
</feature>
<dbReference type="STRING" id="3635.A0A1U8JQR3"/>
<keyword evidence="3" id="KW-0175">Coiled coil</keyword>
<dbReference type="GO" id="GO:0005516">
    <property type="term" value="F:calmodulin binding"/>
    <property type="evidence" value="ECO:0007669"/>
    <property type="project" value="UniProtKB-KW"/>
</dbReference>
<dbReference type="PROSITE" id="PS51035">
    <property type="entry name" value="BAG"/>
    <property type="match status" value="1"/>
</dbReference>
<evidence type="ECO:0000256" key="2">
    <source>
        <dbReference type="ARBA" id="ARBA00023186"/>
    </source>
</evidence>
<dbReference type="GO" id="GO:0051087">
    <property type="term" value="F:protein-folding chaperone binding"/>
    <property type="evidence" value="ECO:0007669"/>
    <property type="project" value="InterPro"/>
</dbReference>
<evidence type="ECO:0000256" key="4">
    <source>
        <dbReference type="SAM" id="MobiDB-lite"/>
    </source>
</evidence>
<dbReference type="PANTHER" id="PTHR33322">
    <property type="entry name" value="BAG DOMAIN CONTAINING PROTEIN, EXPRESSED"/>
    <property type="match status" value="1"/>
</dbReference>
<dbReference type="Proteomes" id="UP000818029">
    <property type="component" value="Chromosome D02"/>
</dbReference>
<dbReference type="SMART" id="SM00264">
    <property type="entry name" value="BAG"/>
    <property type="match status" value="1"/>
</dbReference>
<evidence type="ECO:0000259" key="5">
    <source>
        <dbReference type="PROSITE" id="PS51035"/>
    </source>
</evidence>
<dbReference type="Gene3D" id="1.20.58.120">
    <property type="entry name" value="BAG domain"/>
    <property type="match status" value="1"/>
</dbReference>
<dbReference type="Pfam" id="PF02179">
    <property type="entry name" value="BAG"/>
    <property type="match status" value="1"/>
</dbReference>
<feature type="coiled-coil region" evidence="3">
    <location>
        <begin position="323"/>
        <end position="364"/>
    </location>
</feature>
<dbReference type="GO" id="GO:0006457">
    <property type="term" value="P:protein folding"/>
    <property type="evidence" value="ECO:0000318"/>
    <property type="project" value="GO_Central"/>
</dbReference>
<dbReference type="InterPro" id="IPR000048">
    <property type="entry name" value="IQ_motif_EF-hand-BS"/>
</dbReference>
<dbReference type="AlphaFoldDB" id="A0A1U8JQR3"/>
<reference evidence="6" key="1">
    <citation type="journal article" date="2020" name="Nat. Genet.">
        <title>Genomic diversifications of five Gossypium allopolyploid species and their impact on cotton improvement.</title>
        <authorList>
            <person name="Chen Z.J."/>
            <person name="Sreedasyam A."/>
            <person name="Ando A."/>
            <person name="Song Q."/>
            <person name="De Santiago L.M."/>
            <person name="Hulse-Kemp A.M."/>
            <person name="Ding M."/>
            <person name="Ye W."/>
            <person name="Kirkbride R.C."/>
            <person name="Jenkins J."/>
            <person name="Plott C."/>
            <person name="Lovell J."/>
            <person name="Lin Y.M."/>
            <person name="Vaughn R."/>
            <person name="Liu B."/>
            <person name="Simpson S."/>
            <person name="Scheffler B.E."/>
            <person name="Wen L."/>
            <person name="Saski C.A."/>
            <person name="Grover C.E."/>
            <person name="Hu G."/>
            <person name="Conover J.L."/>
            <person name="Carlson J.W."/>
            <person name="Shu S."/>
            <person name="Boston L.B."/>
            <person name="Williams M."/>
            <person name="Peterson D.G."/>
            <person name="McGee K."/>
            <person name="Jones D.C."/>
            <person name="Wendel J.F."/>
            <person name="Stelly D.M."/>
            <person name="Grimwood J."/>
            <person name="Schmutz J."/>
        </authorList>
    </citation>
    <scope>NUCLEOTIDE SEQUENCE [LARGE SCALE GENOMIC DNA]</scope>
    <source>
        <strain evidence="6">cv. TM-1</strain>
    </source>
</reference>
<dbReference type="SUPFAM" id="SSF63491">
    <property type="entry name" value="BAG domain"/>
    <property type="match status" value="1"/>
</dbReference>
<evidence type="ECO:0000313" key="6">
    <source>
        <dbReference type="Proteomes" id="UP000818029"/>
    </source>
</evidence>
<dbReference type="InterPro" id="IPR036533">
    <property type="entry name" value="BAG_dom_sf"/>
</dbReference>
<dbReference type="InterPro" id="IPR040400">
    <property type="entry name" value="BAG5/6/7/8"/>
</dbReference>
<keyword evidence="6" id="KW-1185">Reference proteome</keyword>
<accession>A0A1U8JQR3</accession>
<dbReference type="GO" id="GO:0009506">
    <property type="term" value="C:plasmodesma"/>
    <property type="evidence" value="ECO:0007669"/>
    <property type="project" value="TreeGrafter"/>
</dbReference>
<keyword evidence="2" id="KW-0143">Chaperone</keyword>
<dbReference type="SMART" id="SM00015">
    <property type="entry name" value="IQ"/>
    <property type="match status" value="1"/>
</dbReference>
<dbReference type="KEGG" id="ghi:107909539"/>
<dbReference type="Pfam" id="PF00612">
    <property type="entry name" value="IQ"/>
    <property type="match status" value="1"/>
</dbReference>
<feature type="compositionally biased region" description="Polar residues" evidence="4">
    <location>
        <begin position="293"/>
        <end position="302"/>
    </location>
</feature>
<dbReference type="GeneID" id="107909539"/>